<evidence type="ECO:0000259" key="1">
    <source>
        <dbReference type="Pfam" id="PF00534"/>
    </source>
</evidence>
<accession>A0A5Q2MZV7</accession>
<dbReference type="RefSeq" id="WP_153724936.1">
    <property type="nucleotide sequence ID" value="NZ_CP045875.1"/>
</dbReference>
<dbReference type="EMBL" id="CP045875">
    <property type="protein sequence ID" value="QGG47591.1"/>
    <property type="molecule type" value="Genomic_DNA"/>
</dbReference>
<dbReference type="InterPro" id="IPR028098">
    <property type="entry name" value="Glyco_trans_4-like_N"/>
</dbReference>
<dbReference type="InterPro" id="IPR050194">
    <property type="entry name" value="Glycosyltransferase_grp1"/>
</dbReference>
<dbReference type="PANTHER" id="PTHR45947:SF3">
    <property type="entry name" value="SULFOQUINOVOSYL TRANSFERASE SQD2"/>
    <property type="match status" value="1"/>
</dbReference>
<evidence type="ECO:0000259" key="2">
    <source>
        <dbReference type="Pfam" id="PF13439"/>
    </source>
</evidence>
<feature type="domain" description="Glycosyltransferase subfamily 4-like N-terminal" evidence="2">
    <location>
        <begin position="15"/>
        <end position="188"/>
    </location>
</feature>
<keyword evidence="4" id="KW-1185">Reference proteome</keyword>
<dbReference type="CDD" id="cd03801">
    <property type="entry name" value="GT4_PimA-like"/>
    <property type="match status" value="1"/>
</dbReference>
<keyword evidence="3" id="KW-0808">Transferase</keyword>
<feature type="domain" description="Glycosyl transferase family 1" evidence="1">
    <location>
        <begin position="200"/>
        <end position="365"/>
    </location>
</feature>
<dbReference type="GO" id="GO:0016758">
    <property type="term" value="F:hexosyltransferase activity"/>
    <property type="evidence" value="ECO:0007669"/>
    <property type="project" value="TreeGrafter"/>
</dbReference>
<proteinExistence type="predicted"/>
<dbReference type="InterPro" id="IPR001296">
    <property type="entry name" value="Glyco_trans_1"/>
</dbReference>
<dbReference type="Pfam" id="PF00534">
    <property type="entry name" value="Glycos_transf_1"/>
    <property type="match status" value="1"/>
</dbReference>
<dbReference type="AlphaFoldDB" id="A0A5Q2MZV7"/>
<evidence type="ECO:0000313" key="4">
    <source>
        <dbReference type="Proteomes" id="UP000366051"/>
    </source>
</evidence>
<organism evidence="3 4">
    <name type="scientific">Heliorestis convoluta</name>
    <dbReference type="NCBI Taxonomy" id="356322"/>
    <lineage>
        <taxon>Bacteria</taxon>
        <taxon>Bacillati</taxon>
        <taxon>Bacillota</taxon>
        <taxon>Clostridia</taxon>
        <taxon>Eubacteriales</taxon>
        <taxon>Heliobacteriaceae</taxon>
        <taxon>Heliorestis</taxon>
    </lineage>
</organism>
<dbReference type="Gene3D" id="3.40.50.2000">
    <property type="entry name" value="Glycogen Phosphorylase B"/>
    <property type="match status" value="2"/>
</dbReference>
<dbReference type="Proteomes" id="UP000366051">
    <property type="component" value="Chromosome"/>
</dbReference>
<dbReference type="SUPFAM" id="SSF53756">
    <property type="entry name" value="UDP-Glycosyltransferase/glycogen phosphorylase"/>
    <property type="match status" value="1"/>
</dbReference>
<dbReference type="OrthoDB" id="9795068at2"/>
<dbReference type="Pfam" id="PF13439">
    <property type="entry name" value="Glyco_transf_4"/>
    <property type="match status" value="1"/>
</dbReference>
<protein>
    <submittedName>
        <fullName evidence="3">Glycosyltransferase family 4 protein</fullName>
    </submittedName>
</protein>
<evidence type="ECO:0000313" key="3">
    <source>
        <dbReference type="EMBL" id="QGG47591.1"/>
    </source>
</evidence>
<dbReference type="KEGG" id="hcv:FTV88_1444"/>
<dbReference type="PANTHER" id="PTHR45947">
    <property type="entry name" value="SULFOQUINOVOSYL TRANSFERASE SQD2"/>
    <property type="match status" value="1"/>
</dbReference>
<name>A0A5Q2MZV7_9FIRM</name>
<gene>
    <name evidence="3" type="ORF">FTV88_1444</name>
</gene>
<sequence>MKILMLSWEYPPKIVGGLAPHVHGLTGELVRLGHEVHVITQGGDDLPEEENDRGVTVHRIQPAGLWSLDFIGYIHHLNFHFVEKAIAIEKRFGPFDIIHSHDWLAAFSARLLKQSWNKPLVATIHATEWGRHNGLHNDLHRYISQIEWWLCYEAKKIIVCSQHMRGELERIFQIPGDKLDIIPNGVHPADFHADKVGDNFRRSDFAADHEKIIFYVGRLVWEKGIQVLIQALPELLQQQPYVKVIIAGTGTQMNYLRHLSHRMGVGEKVMLTGYIDDSTKVGLMRTADVAVFPSYYEPFGIVALEAMAAETPVVASDTGGLSEIIHHGRNGLKAYVNQPSSLAQQIHRVLSDPGLVDYMVRNAYQEVQDVYAWSAIAEKTASVYEQVFEQPDVKPSNVHPIDLGRKRLAQLLQRA</sequence>
<reference evidence="4" key="1">
    <citation type="submission" date="2019-11" db="EMBL/GenBank/DDBJ databases">
        <title>Genome sequence of Heliorestis convoluta strain HH, an alkaliphilic and minimalistic phototrophic bacterium from a soda lake in Egypt.</title>
        <authorList>
            <person name="Dewey E.D."/>
            <person name="Stokes L.M."/>
            <person name="Burchell B.M."/>
            <person name="Shaffer K.N."/>
            <person name="Huntington A.M."/>
            <person name="Baker J.M."/>
            <person name="Nadendla S."/>
            <person name="Giglio M.G."/>
            <person name="Touchman J.W."/>
            <person name="Blankenship R.E."/>
            <person name="Madigan M.T."/>
            <person name="Sattley W.M."/>
        </authorList>
    </citation>
    <scope>NUCLEOTIDE SEQUENCE [LARGE SCALE GENOMIC DNA]</scope>
    <source>
        <strain evidence="4">HH</strain>
    </source>
</reference>